<evidence type="ECO:0000313" key="11">
    <source>
        <dbReference type="RefSeq" id="XP_022095750.1"/>
    </source>
</evidence>
<dbReference type="AlphaFoldDB" id="A0A8B7YR44"/>
<evidence type="ECO:0000256" key="1">
    <source>
        <dbReference type="ARBA" id="ARBA00004141"/>
    </source>
</evidence>
<keyword evidence="3 7" id="KW-0812">Transmembrane</keyword>
<feature type="transmembrane region" description="Helical" evidence="7">
    <location>
        <begin position="106"/>
        <end position="133"/>
    </location>
</feature>
<evidence type="ECO:0000256" key="7">
    <source>
        <dbReference type="SAM" id="Phobius"/>
    </source>
</evidence>
<evidence type="ECO:0000256" key="4">
    <source>
        <dbReference type="ARBA" id="ARBA00022989"/>
    </source>
</evidence>
<dbReference type="GO" id="GO:0016020">
    <property type="term" value="C:membrane"/>
    <property type="evidence" value="ECO:0007669"/>
    <property type="project" value="UniProtKB-SubCell"/>
</dbReference>
<evidence type="ECO:0000256" key="6">
    <source>
        <dbReference type="SAM" id="MobiDB-lite"/>
    </source>
</evidence>
<proteinExistence type="inferred from homology"/>
<comment type="subcellular location">
    <subcellularLocation>
        <location evidence="1">Membrane</location>
        <topology evidence="1">Multi-pass membrane protein</topology>
    </subcellularLocation>
</comment>
<dbReference type="InterPro" id="IPR007237">
    <property type="entry name" value="CD20-like"/>
</dbReference>
<comment type="similarity">
    <text evidence="2">Belongs to the MS4A family.</text>
</comment>
<dbReference type="GeneID" id="110981980"/>
<dbReference type="Proteomes" id="UP000694845">
    <property type="component" value="Unplaced"/>
</dbReference>
<evidence type="ECO:0000313" key="9">
    <source>
        <dbReference type="RefSeq" id="XP_022095748.1"/>
    </source>
</evidence>
<accession>A0A8B7YR44</accession>
<dbReference type="RefSeq" id="XP_022095748.1">
    <property type="nucleotide sequence ID" value="XM_022240056.1"/>
</dbReference>
<keyword evidence="4 7" id="KW-1133">Transmembrane helix</keyword>
<dbReference type="PANTHER" id="PTHR23320">
    <property type="entry name" value="MEMBRANE-SPANNING 4-DOMAINS SUBFAMILY A MS4A -RELATED"/>
    <property type="match status" value="1"/>
</dbReference>
<sequence>MTTTYTLPAYVAQPSGQQQLMMTQPAPPVAVSQSQERSWKAIASTGITQVVLGSLTIIFGIVTQTALKKRYWTDLGSPIWCGLLFYVVAGILGIVSGSKRSQGVAIAYMVMSILACLSACFVIIVSAVILASVNEYSCRYYSSNDYGFYNYRYNYREVCSLKGAITSVYAIVILLAVVEFVISIIGASMTCSPLCGAFPVTHTVVQYQVPPQTVPAGQPQGTAVCNTGQPNVVYPVGQGQITTYPAQPDQYHHQAQAPPTDQHQYRELTK</sequence>
<dbReference type="InterPro" id="IPR030417">
    <property type="entry name" value="MS4A"/>
</dbReference>
<feature type="transmembrane region" description="Helical" evidence="7">
    <location>
        <begin position="75"/>
        <end position="94"/>
    </location>
</feature>
<dbReference type="Pfam" id="PF04103">
    <property type="entry name" value="CD20"/>
    <property type="match status" value="1"/>
</dbReference>
<organism evidence="8 9">
    <name type="scientific">Acanthaster planci</name>
    <name type="common">Crown-of-thorns starfish</name>
    <dbReference type="NCBI Taxonomy" id="133434"/>
    <lineage>
        <taxon>Eukaryota</taxon>
        <taxon>Metazoa</taxon>
        <taxon>Echinodermata</taxon>
        <taxon>Eleutherozoa</taxon>
        <taxon>Asterozoa</taxon>
        <taxon>Asteroidea</taxon>
        <taxon>Valvatacea</taxon>
        <taxon>Valvatida</taxon>
        <taxon>Acanthasteridae</taxon>
        <taxon>Acanthaster</taxon>
    </lineage>
</organism>
<dbReference type="RefSeq" id="XP_022095750.1">
    <property type="nucleotide sequence ID" value="XM_022240058.1"/>
</dbReference>
<evidence type="ECO:0000256" key="3">
    <source>
        <dbReference type="ARBA" id="ARBA00022692"/>
    </source>
</evidence>
<keyword evidence="5 7" id="KW-0472">Membrane</keyword>
<dbReference type="PANTHER" id="PTHR23320:SF165">
    <property type="entry name" value="MARVEL DOMAIN-CONTAINING PROTEIN"/>
    <property type="match status" value="1"/>
</dbReference>
<evidence type="ECO:0000313" key="10">
    <source>
        <dbReference type="RefSeq" id="XP_022095749.1"/>
    </source>
</evidence>
<reference evidence="9 10" key="1">
    <citation type="submission" date="2025-04" db="UniProtKB">
        <authorList>
            <consortium name="RefSeq"/>
        </authorList>
    </citation>
    <scope>IDENTIFICATION</scope>
</reference>
<protein>
    <submittedName>
        <fullName evidence="9 10">Uncharacterized protein LOC110981980</fullName>
    </submittedName>
</protein>
<gene>
    <name evidence="9 10 11" type="primary">LOC110981980</name>
</gene>
<feature type="region of interest" description="Disordered" evidence="6">
    <location>
        <begin position="251"/>
        <end position="270"/>
    </location>
</feature>
<feature type="transmembrane region" description="Helical" evidence="7">
    <location>
        <begin position="41"/>
        <end position="63"/>
    </location>
</feature>
<dbReference type="OMA" id="NEYSCRY"/>
<feature type="transmembrane region" description="Helical" evidence="7">
    <location>
        <begin position="168"/>
        <end position="189"/>
    </location>
</feature>
<evidence type="ECO:0000313" key="8">
    <source>
        <dbReference type="Proteomes" id="UP000694845"/>
    </source>
</evidence>
<dbReference type="KEGG" id="aplc:110981980"/>
<dbReference type="OrthoDB" id="10071849at2759"/>
<name>A0A8B7YR44_ACAPL</name>
<dbReference type="RefSeq" id="XP_022095749.1">
    <property type="nucleotide sequence ID" value="XM_022240057.1"/>
</dbReference>
<keyword evidence="8" id="KW-1185">Reference proteome</keyword>
<evidence type="ECO:0000256" key="5">
    <source>
        <dbReference type="ARBA" id="ARBA00023136"/>
    </source>
</evidence>
<evidence type="ECO:0000256" key="2">
    <source>
        <dbReference type="ARBA" id="ARBA00009565"/>
    </source>
</evidence>